<dbReference type="Proteomes" id="UP001144396">
    <property type="component" value="Unassembled WGS sequence"/>
</dbReference>
<sequence length="160" mass="17320">MTAPTRTIVVEPARSRFPDDSIESGMLRALGAQLRQELTPASITVDEQTRFEVEGAARDGSVFVQLVGNTGEFKSAHRNRVTANLFKLAWVKQALFPEARLALCITPTVAKAFVPNGWTTVATRDLGVEVLLYDVDSQTLSTLHDGDTSASPGTTPAHRP</sequence>
<evidence type="ECO:0000313" key="2">
    <source>
        <dbReference type="Proteomes" id="UP001144396"/>
    </source>
</evidence>
<name>A0A9W6FRJ2_9MICO</name>
<gene>
    <name evidence="1" type="ORF">ARHIZOSPH14_19640</name>
</gene>
<dbReference type="EMBL" id="BSDP01000001">
    <property type="protein sequence ID" value="GLI27722.1"/>
    <property type="molecule type" value="Genomic_DNA"/>
</dbReference>
<evidence type="ECO:0000313" key="1">
    <source>
        <dbReference type="EMBL" id="GLI27722.1"/>
    </source>
</evidence>
<accession>A0A9W6FRJ2</accession>
<reference evidence="1" key="1">
    <citation type="submission" date="2022-12" db="EMBL/GenBank/DDBJ databases">
        <title>Reference genome sequencing for broad-spectrum identification of bacterial and archaeal isolates by mass spectrometry.</title>
        <authorList>
            <person name="Sekiguchi Y."/>
            <person name="Tourlousse D.M."/>
        </authorList>
    </citation>
    <scope>NUCLEOTIDE SEQUENCE</scope>
    <source>
        <strain evidence="1">14</strain>
    </source>
</reference>
<keyword evidence="2" id="KW-1185">Reference proteome</keyword>
<dbReference type="AlphaFoldDB" id="A0A9W6FRJ2"/>
<organism evidence="1 2">
    <name type="scientific">Agromyces rhizosphaerae</name>
    <dbReference type="NCBI Taxonomy" id="88374"/>
    <lineage>
        <taxon>Bacteria</taxon>
        <taxon>Bacillati</taxon>
        <taxon>Actinomycetota</taxon>
        <taxon>Actinomycetes</taxon>
        <taxon>Micrococcales</taxon>
        <taxon>Microbacteriaceae</taxon>
        <taxon>Agromyces</taxon>
    </lineage>
</organism>
<protein>
    <submittedName>
        <fullName evidence="1">Uncharacterized protein</fullName>
    </submittedName>
</protein>
<proteinExistence type="predicted"/>
<dbReference type="RefSeq" id="WP_281884495.1">
    <property type="nucleotide sequence ID" value="NZ_BSDP01000001.1"/>
</dbReference>
<comment type="caution">
    <text evidence="1">The sequence shown here is derived from an EMBL/GenBank/DDBJ whole genome shotgun (WGS) entry which is preliminary data.</text>
</comment>